<proteinExistence type="predicted"/>
<protein>
    <submittedName>
        <fullName evidence="2">Response regulator transcription factor</fullName>
    </submittedName>
</protein>
<evidence type="ECO:0000256" key="1">
    <source>
        <dbReference type="SAM" id="MobiDB-lite"/>
    </source>
</evidence>
<reference evidence="2 3" key="1">
    <citation type="submission" date="2020-01" db="EMBL/GenBank/DDBJ databases">
        <title>Complete genome sequence of Chitinophaga sp. H33E-04 isolated from quinoa roots.</title>
        <authorList>
            <person name="Weon H.-Y."/>
            <person name="Lee S.A."/>
        </authorList>
    </citation>
    <scope>NUCLEOTIDE SEQUENCE [LARGE SCALE GENOMIC DNA]</scope>
    <source>
        <strain evidence="2 3">H33E-04</strain>
    </source>
</reference>
<feature type="compositionally biased region" description="Basic and acidic residues" evidence="1">
    <location>
        <begin position="34"/>
        <end position="43"/>
    </location>
</feature>
<keyword evidence="3" id="KW-1185">Reference proteome</keyword>
<dbReference type="SUPFAM" id="SSF52172">
    <property type="entry name" value="CheY-like"/>
    <property type="match status" value="1"/>
</dbReference>
<sequence length="221" mass="24766">MLEFLQENIYKLMFTGSAAIVIGVIAQRVSSKKKNGEKEKGQEEPSLVISPSNSGNTETVISPVFNFTSQDPLIKPLSRMDNDGSGQSLERRKALTKIIFIDDDTKFRVVQILKKSGWINIKAIKDIKNIDDLVIRDADIVFVDIQGVGKALDCKDEGLGLALNLKQKYPSKKIVIYSAENTGDRFHEALRKADSFLPKNAEPLEFQSLVEQYSKEIYPND</sequence>
<dbReference type="EMBL" id="CP048113">
    <property type="protein sequence ID" value="QHS59914.1"/>
    <property type="molecule type" value="Genomic_DNA"/>
</dbReference>
<name>A0A6B9ZF14_9BACT</name>
<dbReference type="KEGG" id="chih:GWR21_10020"/>
<dbReference type="AlphaFoldDB" id="A0A6B9ZF14"/>
<feature type="region of interest" description="Disordered" evidence="1">
    <location>
        <begin position="32"/>
        <end position="53"/>
    </location>
</feature>
<evidence type="ECO:0000313" key="3">
    <source>
        <dbReference type="Proteomes" id="UP000476411"/>
    </source>
</evidence>
<dbReference type="InterPro" id="IPR011006">
    <property type="entry name" value="CheY-like_superfamily"/>
</dbReference>
<accession>A0A6B9ZF14</accession>
<evidence type="ECO:0000313" key="2">
    <source>
        <dbReference type="EMBL" id="QHS59914.1"/>
    </source>
</evidence>
<dbReference type="RefSeq" id="WP_162331608.1">
    <property type="nucleotide sequence ID" value="NZ_CP048113.1"/>
</dbReference>
<gene>
    <name evidence="2" type="ORF">GWR21_10020</name>
</gene>
<dbReference type="Proteomes" id="UP000476411">
    <property type="component" value="Chromosome"/>
</dbReference>
<dbReference type="Gene3D" id="3.40.50.2300">
    <property type="match status" value="1"/>
</dbReference>
<organism evidence="2 3">
    <name type="scientific">Chitinophaga agri</name>
    <dbReference type="NCBI Taxonomy" id="2703787"/>
    <lineage>
        <taxon>Bacteria</taxon>
        <taxon>Pseudomonadati</taxon>
        <taxon>Bacteroidota</taxon>
        <taxon>Chitinophagia</taxon>
        <taxon>Chitinophagales</taxon>
        <taxon>Chitinophagaceae</taxon>
        <taxon>Chitinophaga</taxon>
    </lineage>
</organism>